<dbReference type="SUPFAM" id="SSF52096">
    <property type="entry name" value="ClpP/crotonase"/>
    <property type="match status" value="1"/>
</dbReference>
<dbReference type="Gene3D" id="3.90.226.10">
    <property type="entry name" value="2-enoyl-CoA Hydratase, Chain A, domain 1"/>
    <property type="match status" value="1"/>
</dbReference>
<dbReference type="Proteomes" id="UP001196509">
    <property type="component" value="Unassembled WGS sequence"/>
</dbReference>
<protein>
    <submittedName>
        <fullName evidence="2">Uncharacterized protein</fullName>
    </submittedName>
</protein>
<evidence type="ECO:0000313" key="3">
    <source>
        <dbReference type="Proteomes" id="UP001196509"/>
    </source>
</evidence>
<accession>A0AAE3D461</accession>
<name>A0AAE3D461_9HYPH</name>
<feature type="transmembrane region" description="Helical" evidence="1">
    <location>
        <begin position="24"/>
        <end position="43"/>
    </location>
</feature>
<proteinExistence type="predicted"/>
<dbReference type="InterPro" id="IPR029045">
    <property type="entry name" value="ClpP/crotonase-like_dom_sf"/>
</dbReference>
<evidence type="ECO:0000313" key="2">
    <source>
        <dbReference type="EMBL" id="MBW8640506.1"/>
    </source>
</evidence>
<sequence>MSYRAWMDVILSFLRGERALGPSFWFFFVAPCIIVYAALAGVMTLPYVPLIVFVCLLVASLSIFATLSIGVIRAGEAHVAARGSLAPVWGSYVAIIIVLFIFGTQWLGLYQRTIWKPEEELFTTKMDRLHASTYDLSLSEDGRVLTLDGDVALGSTKIIRNLLSESSGVEALALNSKGGNIYEARGIARLVSEGNLDTRIDGECSSACTIIFISGANRSMGRSARLGFHQYRLDSTANIPNVDIAEEQSRDRAFFENQAIDPEFLKRIFNSPHNAIWYPERSELETAGVITTPD</sequence>
<feature type="transmembrane region" description="Helical" evidence="1">
    <location>
        <begin position="92"/>
        <end position="110"/>
    </location>
</feature>
<dbReference type="RefSeq" id="WP_220231226.1">
    <property type="nucleotide sequence ID" value="NZ_JAICBX010000006.1"/>
</dbReference>
<feature type="transmembrane region" description="Helical" evidence="1">
    <location>
        <begin position="50"/>
        <end position="72"/>
    </location>
</feature>
<organism evidence="2 3">
    <name type="scientific">Flavimaribacter sediminis</name>
    <dbReference type="NCBI Taxonomy" id="2865987"/>
    <lineage>
        <taxon>Bacteria</taxon>
        <taxon>Pseudomonadati</taxon>
        <taxon>Pseudomonadota</taxon>
        <taxon>Alphaproteobacteria</taxon>
        <taxon>Hyphomicrobiales</taxon>
        <taxon>Rhizobiaceae</taxon>
        <taxon>Flavimaribacter</taxon>
    </lineage>
</organism>
<keyword evidence="1" id="KW-1133">Transmembrane helix</keyword>
<dbReference type="EMBL" id="JAICBX010000006">
    <property type="protein sequence ID" value="MBW8640506.1"/>
    <property type="molecule type" value="Genomic_DNA"/>
</dbReference>
<evidence type="ECO:0000256" key="1">
    <source>
        <dbReference type="SAM" id="Phobius"/>
    </source>
</evidence>
<dbReference type="AlphaFoldDB" id="A0AAE3D461"/>
<comment type="caution">
    <text evidence="2">The sequence shown here is derived from an EMBL/GenBank/DDBJ whole genome shotgun (WGS) entry which is preliminary data.</text>
</comment>
<reference evidence="2" key="1">
    <citation type="submission" date="2021-08" db="EMBL/GenBank/DDBJ databases">
        <title>Hoeflea bacterium WL0058 sp. nov., isolated from the sediment.</title>
        <authorList>
            <person name="Wang L."/>
            <person name="Zhang D."/>
        </authorList>
    </citation>
    <scope>NUCLEOTIDE SEQUENCE</scope>
    <source>
        <strain evidence="2">WL0058</strain>
    </source>
</reference>
<gene>
    <name evidence="2" type="ORF">K1W69_25160</name>
</gene>
<keyword evidence="1" id="KW-0812">Transmembrane</keyword>
<keyword evidence="3" id="KW-1185">Reference proteome</keyword>
<keyword evidence="1" id="KW-0472">Membrane</keyword>